<keyword evidence="5" id="KW-0949">S-adenosyl-L-methionine</keyword>
<dbReference type="Gene3D" id="3.40.1010.10">
    <property type="entry name" value="Cobalt-precorrin-4 Transmethylase, Domain 1"/>
    <property type="match status" value="1"/>
</dbReference>
<dbReference type="InterPro" id="IPR000878">
    <property type="entry name" value="4pyrrol_Mease"/>
</dbReference>
<dbReference type="Proteomes" id="UP000076079">
    <property type="component" value="Chromosome"/>
</dbReference>
<evidence type="ECO:0000256" key="6">
    <source>
        <dbReference type="ARBA" id="ARBA00023244"/>
    </source>
</evidence>
<dbReference type="Pfam" id="PF00590">
    <property type="entry name" value="TP_methylase"/>
    <property type="match status" value="1"/>
</dbReference>
<keyword evidence="11" id="KW-1185">Reference proteome</keyword>
<dbReference type="CDD" id="cd06578">
    <property type="entry name" value="HemD"/>
    <property type="match status" value="1"/>
</dbReference>
<reference evidence="11" key="2">
    <citation type="submission" date="2016-04" db="EMBL/GenBank/DDBJ databases">
        <title>First Complete Genome Sequence of a Subdivision 6 Acidobacterium.</title>
        <authorList>
            <person name="Huang S."/>
            <person name="Vieira S."/>
            <person name="Bunk B."/>
            <person name="Riedel T."/>
            <person name="Sproeer C."/>
            <person name="Overmann J."/>
        </authorList>
    </citation>
    <scope>NUCLEOTIDE SEQUENCE [LARGE SCALE GENOMIC DNA]</scope>
    <source>
        <strain evidence="11">DSM 100886 HEG_-6_39</strain>
    </source>
</reference>
<evidence type="ECO:0000313" key="11">
    <source>
        <dbReference type="Proteomes" id="UP000076079"/>
    </source>
</evidence>
<reference evidence="10 11" key="1">
    <citation type="journal article" date="2016" name="Genome Announc.">
        <title>First Complete Genome Sequence of a Subdivision 6 Acidobacterium Strain.</title>
        <authorList>
            <person name="Huang S."/>
            <person name="Vieira S."/>
            <person name="Bunk B."/>
            <person name="Riedel T."/>
            <person name="Sproer C."/>
            <person name="Overmann J."/>
        </authorList>
    </citation>
    <scope>NUCLEOTIDE SEQUENCE [LARGE SCALE GENOMIC DNA]</scope>
    <source>
        <strain evidence="11">DSM 100886 HEG_-6_39</strain>
    </source>
</reference>
<dbReference type="NCBIfam" id="TIGR01469">
    <property type="entry name" value="cobA_cysG_Cterm"/>
    <property type="match status" value="1"/>
</dbReference>
<organism evidence="10 11">
    <name type="scientific">Luteitalea pratensis</name>
    <dbReference type="NCBI Taxonomy" id="1855912"/>
    <lineage>
        <taxon>Bacteria</taxon>
        <taxon>Pseudomonadati</taxon>
        <taxon>Acidobacteriota</taxon>
        <taxon>Vicinamibacteria</taxon>
        <taxon>Vicinamibacterales</taxon>
        <taxon>Vicinamibacteraceae</taxon>
        <taxon>Luteitalea</taxon>
    </lineage>
</organism>
<protein>
    <recommendedName>
        <fullName evidence="2">uroporphyrinogen-III C-methyltransferase</fullName>
        <ecNumber evidence="2">2.1.1.107</ecNumber>
    </recommendedName>
</protein>
<dbReference type="CDD" id="cd11642">
    <property type="entry name" value="SUMT"/>
    <property type="match status" value="1"/>
</dbReference>
<evidence type="ECO:0000256" key="1">
    <source>
        <dbReference type="ARBA" id="ARBA00005879"/>
    </source>
</evidence>
<evidence type="ECO:0000259" key="8">
    <source>
        <dbReference type="Pfam" id="PF00590"/>
    </source>
</evidence>
<accession>A0A143PX75</accession>
<dbReference type="GO" id="GO:0032259">
    <property type="term" value="P:methylation"/>
    <property type="evidence" value="ECO:0007669"/>
    <property type="project" value="UniProtKB-KW"/>
</dbReference>
<name>A0A143PX75_LUTPR</name>
<dbReference type="OrthoDB" id="9815856at2"/>
<dbReference type="NCBIfam" id="NF004790">
    <property type="entry name" value="PRK06136.1"/>
    <property type="match status" value="1"/>
</dbReference>
<dbReference type="GO" id="GO:0004852">
    <property type="term" value="F:uroporphyrinogen-III synthase activity"/>
    <property type="evidence" value="ECO:0007669"/>
    <property type="project" value="InterPro"/>
</dbReference>
<dbReference type="SUPFAM" id="SSF69618">
    <property type="entry name" value="HemD-like"/>
    <property type="match status" value="1"/>
</dbReference>
<feature type="domain" description="Tetrapyrrole biosynthesis uroporphyrinogen III synthase" evidence="9">
    <location>
        <begin position="268"/>
        <end position="502"/>
    </location>
</feature>
<dbReference type="InterPro" id="IPR014777">
    <property type="entry name" value="4pyrrole_Mease_sub1"/>
</dbReference>
<evidence type="ECO:0000256" key="3">
    <source>
        <dbReference type="ARBA" id="ARBA00022603"/>
    </source>
</evidence>
<comment type="similarity">
    <text evidence="1">Belongs to the precorrin methyltransferase family.</text>
</comment>
<dbReference type="InterPro" id="IPR003754">
    <property type="entry name" value="4pyrrol_synth_uPrphyn_synth"/>
</dbReference>
<dbReference type="GO" id="GO:0004851">
    <property type="term" value="F:uroporphyrin-III C-methyltransferase activity"/>
    <property type="evidence" value="ECO:0007669"/>
    <property type="project" value="UniProtKB-EC"/>
</dbReference>
<evidence type="ECO:0000256" key="4">
    <source>
        <dbReference type="ARBA" id="ARBA00022679"/>
    </source>
</evidence>
<dbReference type="AlphaFoldDB" id="A0A143PX75"/>
<dbReference type="FunFam" id="3.40.50.10090:FF:000001">
    <property type="entry name" value="Bifunctional uroporphyrinogen-III C-methyltransferase/uroporphyrinogen-III synthase"/>
    <property type="match status" value="1"/>
</dbReference>
<dbReference type="EC" id="2.1.1.107" evidence="2"/>
<dbReference type="FunFam" id="3.40.1010.10:FF:000001">
    <property type="entry name" value="Siroheme synthase"/>
    <property type="match status" value="1"/>
</dbReference>
<dbReference type="InterPro" id="IPR014776">
    <property type="entry name" value="4pyrrole_Mease_sub2"/>
</dbReference>
<dbReference type="PANTHER" id="PTHR45790:SF3">
    <property type="entry name" value="S-ADENOSYL-L-METHIONINE-DEPENDENT UROPORPHYRINOGEN III METHYLTRANSFERASE, CHLOROPLASTIC"/>
    <property type="match status" value="1"/>
</dbReference>
<dbReference type="SUPFAM" id="SSF53790">
    <property type="entry name" value="Tetrapyrrole methylase"/>
    <property type="match status" value="1"/>
</dbReference>
<evidence type="ECO:0000313" key="10">
    <source>
        <dbReference type="EMBL" id="AMY12670.1"/>
    </source>
</evidence>
<feature type="domain" description="Tetrapyrrole methylase" evidence="8">
    <location>
        <begin position="7"/>
        <end position="217"/>
    </location>
</feature>
<gene>
    <name evidence="10" type="primary">cysG_4</name>
    <name evidence="10" type="ORF">LuPra_05951</name>
</gene>
<dbReference type="InterPro" id="IPR036108">
    <property type="entry name" value="4pyrrol_syn_uPrphyn_synt_sf"/>
</dbReference>
<dbReference type="PATRIC" id="fig|1813736.3.peg.6255"/>
<evidence type="ECO:0000259" key="9">
    <source>
        <dbReference type="Pfam" id="PF02602"/>
    </source>
</evidence>
<comment type="pathway">
    <text evidence="7">Porphyrin-containing compound metabolism; siroheme biosynthesis; precorrin-2 from uroporphyrinogen III: step 1/1.</text>
</comment>
<dbReference type="KEGG" id="abac:LuPra_05951"/>
<keyword evidence="6" id="KW-0627">Porphyrin biosynthesis</keyword>
<dbReference type="InterPro" id="IPR035996">
    <property type="entry name" value="4pyrrol_Methylase_sf"/>
</dbReference>
<dbReference type="EMBL" id="CP015136">
    <property type="protein sequence ID" value="AMY12670.1"/>
    <property type="molecule type" value="Genomic_DNA"/>
</dbReference>
<proteinExistence type="inferred from homology"/>
<evidence type="ECO:0000256" key="7">
    <source>
        <dbReference type="ARBA" id="ARBA00025705"/>
    </source>
</evidence>
<dbReference type="PANTHER" id="PTHR45790">
    <property type="entry name" value="SIROHEME SYNTHASE-RELATED"/>
    <property type="match status" value="1"/>
</dbReference>
<keyword evidence="3 10" id="KW-0489">Methyltransferase</keyword>
<evidence type="ECO:0000256" key="2">
    <source>
        <dbReference type="ARBA" id="ARBA00012162"/>
    </source>
</evidence>
<dbReference type="STRING" id="1855912.LuPra_05951"/>
<dbReference type="InterPro" id="IPR050161">
    <property type="entry name" value="Siro_Cobalamin_biosynth"/>
</dbReference>
<dbReference type="InterPro" id="IPR006366">
    <property type="entry name" value="CobA/CysG_C"/>
</dbReference>
<evidence type="ECO:0000256" key="5">
    <source>
        <dbReference type="ARBA" id="ARBA00022691"/>
    </source>
</evidence>
<dbReference type="Pfam" id="PF02602">
    <property type="entry name" value="HEM4"/>
    <property type="match status" value="1"/>
</dbReference>
<keyword evidence="4 10" id="KW-0808">Transferase</keyword>
<sequence length="513" mass="55299">MPPMTPVSIVGAGPGDPSLISVRGLRYLTRADVVVHDTLIDPRLLRMARPDAETIDVGDAAPTEAAQDAICLLVAEKAREGKSVVRLKWGDPFVFDSGGKEALFLHEQGIRFEVVPGIPALVGIPAYAGIPVTYPGSGDTLTFIRGYEHGEEATPDLDWHQLASVDGTLLCYAGPRQLARVAASLLAHGRPADDSAAIISCGTTPQQRTLSGTLESLSKQLDAHPPTVPAVFVVGPTVGLRDHLRWFDERPLFGTRIVVTRSREQAGEFVERLSDLGADVIEAPSIHIEPLDDYDEVDRAIAAIASYHWLVFTSANGVEHFMRRALSRMRDIRDLHGPRICAVGPATAERLQRLHLRVDVMPDEDRAEGVIAALKATGSLDGQRMLLPRADIAREALPEELRKAGAEVDDIAAYKTVRASWVHEGQPDIYKKLLEGDVDIVTFTSASSVRHFVTNLGEEQAADLLQQVAVASIGPVTAEAAQQLGVTTSIMPGAPYTIPSLVDAIVAHVRSKA</sequence>
<dbReference type="Gene3D" id="3.30.950.10">
    <property type="entry name" value="Methyltransferase, Cobalt-precorrin-4 Transmethylase, Domain 2"/>
    <property type="match status" value="1"/>
</dbReference>
<dbReference type="Gene3D" id="3.40.50.10090">
    <property type="match status" value="2"/>
</dbReference>
<dbReference type="GO" id="GO:0019354">
    <property type="term" value="P:siroheme biosynthetic process"/>
    <property type="evidence" value="ECO:0007669"/>
    <property type="project" value="InterPro"/>
</dbReference>